<dbReference type="AlphaFoldDB" id="A0AAN6DHT4"/>
<sequence length="886" mass="98834">MKDLGEMNVAWEAYIGPRRRRRVTGKAARTALCWHVSVYAGSSPSIDYRPWRRASPSAAAKRILDFAPRAADCFFPPTKIFRFSYVGAPGEQRGVLRKRSRLERIAFCTSLGGRREGRRGEHGVLQRGSRLRSGVEAGRAGHEVPRLHVVEQVVEKARVGVEELVLRIAARRLLACKVLGVGEHEGQLLCVVVQLLLLLLQLEVCLVDLVLDVLVHGVGVRVDQLDVDAVLWAVDRLGGVGGVERGQREVEVEVEAEVVEDAHELDQFVERVFGDVVACEGHELEQVDAARERCVVVFEVDGDEQDEDRVEEEVCVPVVEGDEQFEQLEVAQHGDGFLGGVDALAQHLRDAGVLCGDELLEHGERERPARGDEVLVRLEVDVDERLVQLAQLVVVHLLAQLLKVARHVLLEVVLEHPHHLDRVCHEVCAEPGLLARVHAARRHVVHGVEDVVCELDERDLQVQEPRAAPLGAVALADELDLRLVELDALGQPDARRCERVEREDGPPHALAARDLLRRQVRLAQVQVERERPARGDAEPHVRAGDAVERLQIVPDQQRGLDRRQRRHLDVDGEDARAGQEVLEAGRLVDKVPFRRELAVELGERQLVRLDRVQDLLADRERDEDLGQQLRRAAHAGVVDPAELGRELGLLVQIVRVAEVRQTQAHERLGVVARRQREHAVVGGGKVEVRHVVVDAGRVWRLDVALLLLGVAKGHVDHVVEALVVGVELERQERAVVGLRAGLAVVGGLAVDVVLQLLDARLQQLQLRLQNDDLAVFERIHALVARELAIVARRLGPRTLDLLVLAAHTGNVVAAAEDDRVDVRQQFRRAEDVLFRAHGRAVSRHSCVFMLLDPSMLRKRRSNILRGCSDRPVRPRRSHIVDRSPQR</sequence>
<organism evidence="1 2">
    <name type="scientific">Pichia angusta</name>
    <name type="common">Yeast</name>
    <name type="synonym">Hansenula polymorpha</name>
    <dbReference type="NCBI Taxonomy" id="870730"/>
    <lineage>
        <taxon>Eukaryota</taxon>
        <taxon>Fungi</taxon>
        <taxon>Dikarya</taxon>
        <taxon>Ascomycota</taxon>
        <taxon>Saccharomycotina</taxon>
        <taxon>Pichiomycetes</taxon>
        <taxon>Pichiales</taxon>
        <taxon>Pichiaceae</taxon>
        <taxon>Ogataea</taxon>
    </lineage>
</organism>
<evidence type="ECO:0000313" key="2">
    <source>
        <dbReference type="Proteomes" id="UP001196530"/>
    </source>
</evidence>
<dbReference type="GeneID" id="66126207"/>
<reference evidence="1" key="1">
    <citation type="journal article" date="2021" name="G3 (Bethesda)">
        <title>Genomic diversity, chromosomal rearrangements, and interspecies hybridization in the ogataea polymorpha species complex.</title>
        <authorList>
            <person name="Hanson S.J."/>
            <person name="Cinneide E.O."/>
            <person name="Salzberg L.I."/>
            <person name="Wolfe K.H."/>
            <person name="McGowan J."/>
            <person name="Fitzpatrick D.A."/>
            <person name="Matlin K."/>
        </authorList>
    </citation>
    <scope>NUCLEOTIDE SEQUENCE</scope>
    <source>
        <strain evidence="1">61-244</strain>
    </source>
</reference>
<protein>
    <submittedName>
        <fullName evidence="1">Uncharacterized protein</fullName>
    </submittedName>
</protein>
<dbReference type="Proteomes" id="UP001196530">
    <property type="component" value="Unassembled WGS sequence"/>
</dbReference>
<evidence type="ECO:0000313" key="1">
    <source>
        <dbReference type="EMBL" id="KAG7819482.1"/>
    </source>
</evidence>
<dbReference type="EMBL" id="JAHLUX010000004">
    <property type="protein sequence ID" value="KAG7819482.1"/>
    <property type="molecule type" value="Genomic_DNA"/>
</dbReference>
<accession>A0AAN6DHT4</accession>
<gene>
    <name evidence="1" type="ORF">KL928_002156</name>
</gene>
<proteinExistence type="predicted"/>
<name>A0AAN6DHT4_PICAN</name>
<comment type="caution">
    <text evidence="1">The sequence shown here is derived from an EMBL/GenBank/DDBJ whole genome shotgun (WGS) entry which is preliminary data.</text>
</comment>
<dbReference type="RefSeq" id="XP_043060361.1">
    <property type="nucleotide sequence ID" value="XM_043202601.1"/>
</dbReference>